<dbReference type="EMBL" id="JAGPNL010000001">
    <property type="protein sequence ID" value="MBQ0825029.1"/>
    <property type="molecule type" value="Genomic_DNA"/>
</dbReference>
<sequence>MPDDPTALSHVPDVPLDGLLRRAAAAVPERTALHTPDQAITYAELDALVDGGAAVIARAAGRPGAAVGVVSSLTPSFAVAYYGTVRAGLVVAIINPFLRGEALTHVLTTASVSVVVAPPETAERVEAIRAGLPGPVTVLSPQEVVRGGGAWAGAAPDPEAVACIQFTSGTTGDPKAVRLTHRNLVVNAGQIAAVHGLDSTSVTLNHLPLFHPMHLNSAVWAGATQVLAPDPDAALAVETANRQAATHFYSLPVRLAHLAADSRLPDLRLRTVGAVFSGGSALLPVPARTLADHFGIPVVQGYGLAETSPLTHCQRPSRPVPGSVGAVVPGTECRLVDIGTGAPVEAGRPGEVQVRGPQVMRGYLSSAAPAVDADGWFSTGDIGHQDPAGNLFLTDRLKDVFKCENWVVSPTEIERTLIRHPAVRDCAVVDHPDPYRGAVAHAFVVLASDTEGRTHPESRELADITAYVNQRLPYYQHLRYIDSVDAVPRSPNGKILRRTLRERVGALAPLGGLQ</sequence>
<dbReference type="AlphaFoldDB" id="A0A940XIB2"/>
<dbReference type="Pfam" id="PF13193">
    <property type="entry name" value="AMP-binding_C"/>
    <property type="match status" value="1"/>
</dbReference>
<dbReference type="SUPFAM" id="SSF56801">
    <property type="entry name" value="Acetyl-CoA synthetase-like"/>
    <property type="match status" value="1"/>
</dbReference>
<dbReference type="InterPro" id="IPR042099">
    <property type="entry name" value="ANL_N_sf"/>
</dbReference>
<reference evidence="5" key="1">
    <citation type="submission" date="2021-04" db="EMBL/GenBank/DDBJ databases">
        <title>Genome seq and assembly of Streptomyces sp. RG38.</title>
        <authorList>
            <person name="Chhetri G."/>
        </authorList>
    </citation>
    <scope>NUCLEOTIDE SEQUENCE</scope>
    <source>
        <strain evidence="5">RG38</strain>
    </source>
</reference>
<feature type="domain" description="AMP-binding enzyme C-terminal" evidence="4">
    <location>
        <begin position="412"/>
        <end position="494"/>
    </location>
</feature>
<comment type="similarity">
    <text evidence="1">Belongs to the ATP-dependent AMP-binding enzyme family.</text>
</comment>
<evidence type="ECO:0000313" key="5">
    <source>
        <dbReference type="EMBL" id="MBQ0825029.1"/>
    </source>
</evidence>
<keyword evidence="6" id="KW-1185">Reference proteome</keyword>
<name>A0A940XIB2_9ACTN</name>
<keyword evidence="2" id="KW-0436">Ligase</keyword>
<dbReference type="InterPro" id="IPR025110">
    <property type="entry name" value="AMP-bd_C"/>
</dbReference>
<evidence type="ECO:0000259" key="3">
    <source>
        <dbReference type="Pfam" id="PF00501"/>
    </source>
</evidence>
<dbReference type="Gene3D" id="3.30.300.30">
    <property type="match status" value="1"/>
</dbReference>
<dbReference type="PROSITE" id="PS00455">
    <property type="entry name" value="AMP_BINDING"/>
    <property type="match status" value="1"/>
</dbReference>
<feature type="domain" description="AMP-dependent synthetase/ligase" evidence="3">
    <location>
        <begin position="21"/>
        <end position="364"/>
    </location>
</feature>
<dbReference type="PANTHER" id="PTHR24096:SF149">
    <property type="entry name" value="AMP-BINDING DOMAIN-CONTAINING PROTEIN-RELATED"/>
    <property type="match status" value="1"/>
</dbReference>
<gene>
    <name evidence="5" type="ORF">J5Y05_00660</name>
</gene>
<evidence type="ECO:0000256" key="2">
    <source>
        <dbReference type="ARBA" id="ARBA00022598"/>
    </source>
</evidence>
<dbReference type="Pfam" id="PF00501">
    <property type="entry name" value="AMP-binding"/>
    <property type="match status" value="1"/>
</dbReference>
<dbReference type="PANTHER" id="PTHR24096">
    <property type="entry name" value="LONG-CHAIN-FATTY-ACID--COA LIGASE"/>
    <property type="match status" value="1"/>
</dbReference>
<protein>
    <submittedName>
        <fullName evidence="5">AMP-binding protein</fullName>
    </submittedName>
</protein>
<dbReference type="InterPro" id="IPR045851">
    <property type="entry name" value="AMP-bd_C_sf"/>
</dbReference>
<comment type="caution">
    <text evidence="5">The sequence shown here is derived from an EMBL/GenBank/DDBJ whole genome shotgun (WGS) entry which is preliminary data.</text>
</comment>
<organism evidence="5 6">
    <name type="scientific">Streptomyces tagetis</name>
    <dbReference type="NCBI Taxonomy" id="2820809"/>
    <lineage>
        <taxon>Bacteria</taxon>
        <taxon>Bacillati</taxon>
        <taxon>Actinomycetota</taxon>
        <taxon>Actinomycetes</taxon>
        <taxon>Kitasatosporales</taxon>
        <taxon>Streptomycetaceae</taxon>
        <taxon>Streptomyces</taxon>
    </lineage>
</organism>
<dbReference type="Proteomes" id="UP000677875">
    <property type="component" value="Unassembled WGS sequence"/>
</dbReference>
<dbReference type="InterPro" id="IPR000873">
    <property type="entry name" value="AMP-dep_synth/lig_dom"/>
</dbReference>
<evidence type="ECO:0000259" key="4">
    <source>
        <dbReference type="Pfam" id="PF13193"/>
    </source>
</evidence>
<evidence type="ECO:0000256" key="1">
    <source>
        <dbReference type="ARBA" id="ARBA00006432"/>
    </source>
</evidence>
<dbReference type="InterPro" id="IPR020845">
    <property type="entry name" value="AMP-binding_CS"/>
</dbReference>
<dbReference type="Gene3D" id="3.40.50.12780">
    <property type="entry name" value="N-terminal domain of ligase-like"/>
    <property type="match status" value="1"/>
</dbReference>
<evidence type="ECO:0000313" key="6">
    <source>
        <dbReference type="Proteomes" id="UP000677875"/>
    </source>
</evidence>
<dbReference type="GO" id="GO:0016405">
    <property type="term" value="F:CoA-ligase activity"/>
    <property type="evidence" value="ECO:0007669"/>
    <property type="project" value="TreeGrafter"/>
</dbReference>
<accession>A0A940XIB2</accession>
<proteinExistence type="inferred from homology"/>